<evidence type="ECO:0000313" key="2">
    <source>
        <dbReference type="EMBL" id="KAJ9539659.1"/>
    </source>
</evidence>
<feature type="domain" description="KIB1-4 beta-propeller" evidence="1">
    <location>
        <begin position="63"/>
        <end position="308"/>
    </location>
</feature>
<dbReference type="AlphaFoldDB" id="A0AA38W6Z6"/>
<dbReference type="Proteomes" id="UP001172457">
    <property type="component" value="Chromosome 7"/>
</dbReference>
<proteinExistence type="predicted"/>
<comment type="caution">
    <text evidence="2">The sequence shown here is derived from an EMBL/GenBank/DDBJ whole genome shotgun (WGS) entry which is preliminary data.</text>
</comment>
<organism evidence="2 3">
    <name type="scientific">Centaurea solstitialis</name>
    <name type="common">yellow star-thistle</name>
    <dbReference type="NCBI Taxonomy" id="347529"/>
    <lineage>
        <taxon>Eukaryota</taxon>
        <taxon>Viridiplantae</taxon>
        <taxon>Streptophyta</taxon>
        <taxon>Embryophyta</taxon>
        <taxon>Tracheophyta</taxon>
        <taxon>Spermatophyta</taxon>
        <taxon>Magnoliopsida</taxon>
        <taxon>eudicotyledons</taxon>
        <taxon>Gunneridae</taxon>
        <taxon>Pentapetalae</taxon>
        <taxon>asterids</taxon>
        <taxon>campanulids</taxon>
        <taxon>Asterales</taxon>
        <taxon>Asteraceae</taxon>
        <taxon>Carduoideae</taxon>
        <taxon>Cardueae</taxon>
        <taxon>Centaureinae</taxon>
        <taxon>Centaurea</taxon>
    </lineage>
</organism>
<dbReference type="Pfam" id="PF03478">
    <property type="entry name" value="Beta-prop_KIB1-4"/>
    <property type="match status" value="2"/>
</dbReference>
<sequence length="798" mass="91477">MDRFRWVDIDHRFCCGNSICCEGLPSSSSSSSTVSTNIIPSLVTQNMDHNGILNVYTIGEQPSNYRCRIPELKHLGAVYVHGFCHGWMILSNYPKFVMWSLWNPATSKLIRLPPLPQYKDDSGSIESCCLPSPPGDPSSILLLTRSKKPNFVFCRLVKTKKSRSRLWTEMSYANQLKRITGGSEATIGLGGLTCCNGKVYALSFDSFSVVQIDIKVVKDKQVVISILPFQKYPTPYYHTLAHFCELKGIGTELFAIAGRFDAPARVYLFKLDTATITTHDDHDTTWEEINDLKDAVFFVDLYNTVPVSYIPAVALGLGGYVHVRDDYRTIIHSFHVKDKTLLILPMDCLHRAFRVTMWEYRGLEAGNDRQIKCTNDHKQQQEEDKEKINDGPMVVLTRSSSYTGESRLVDVPFHVLEMIMELCVGIEYINFRATCKRCHLAAPRIHWRNKTALRKLQKYSLVSPWLMVVEQVNGGAGIMSFTDPISGDKYFMKVRLPGVASLNYNENNSISCSKFGWLLFYTRSSSDLGNHHQLVFFNPFTNDVRKLPRTPPHYLKNLCFSAPPTSGTNCMVVGFSIQARTAYILRYVYEQEDQLVWHRFDVDGFGRAAYPSYLPCQARDVYDYCFHFPTFHGRDLYALCYKGQLVVFKDMREGNFSQPEVVSAEPPRCLELYVPQYFLMERDRYLLLVIVDKFGGDPQLFQFNDLTKQWNQIESLERHVIFIGDATCVCVEAKTPKMQNKIYFPRFKDGKLIFYSLETSTYHTFDGKLVSREEASGPGRFPSTRHLSLHAWIEPTWY</sequence>
<reference evidence="2" key="1">
    <citation type="submission" date="2023-03" db="EMBL/GenBank/DDBJ databases">
        <title>Chromosome-scale reference genome and RAD-based genetic map of yellow starthistle (Centaurea solstitialis) reveal putative structural variation and QTLs associated with invader traits.</title>
        <authorList>
            <person name="Reatini B."/>
            <person name="Cang F.A."/>
            <person name="Jiang Q."/>
            <person name="Mckibben M.T.W."/>
            <person name="Barker M.S."/>
            <person name="Rieseberg L.H."/>
            <person name="Dlugosch K.M."/>
        </authorList>
    </citation>
    <scope>NUCLEOTIDE SEQUENCE</scope>
    <source>
        <strain evidence="2">CAN-66</strain>
        <tissue evidence="2">Leaf</tissue>
    </source>
</reference>
<evidence type="ECO:0000259" key="1">
    <source>
        <dbReference type="Pfam" id="PF03478"/>
    </source>
</evidence>
<name>A0AA38W6Z6_9ASTR</name>
<dbReference type="InterPro" id="IPR005174">
    <property type="entry name" value="KIB1-4_b-propeller"/>
</dbReference>
<dbReference type="PANTHER" id="PTHR33127:SF5">
    <property type="entry name" value="TRANSMEMBRANE PROTEIN"/>
    <property type="match status" value="1"/>
</dbReference>
<dbReference type="PANTHER" id="PTHR33127">
    <property type="entry name" value="TRANSMEMBRANE PROTEIN"/>
    <property type="match status" value="1"/>
</dbReference>
<protein>
    <recommendedName>
        <fullName evidence="1">KIB1-4 beta-propeller domain-containing protein</fullName>
    </recommendedName>
</protein>
<gene>
    <name evidence="2" type="ORF">OSB04_026165</name>
</gene>
<keyword evidence="3" id="KW-1185">Reference proteome</keyword>
<dbReference type="EMBL" id="JARYMX010000007">
    <property type="protein sequence ID" value="KAJ9539659.1"/>
    <property type="molecule type" value="Genomic_DNA"/>
</dbReference>
<feature type="domain" description="KIB1-4 beta-propeller" evidence="1">
    <location>
        <begin position="489"/>
        <end position="749"/>
    </location>
</feature>
<evidence type="ECO:0000313" key="3">
    <source>
        <dbReference type="Proteomes" id="UP001172457"/>
    </source>
</evidence>
<accession>A0AA38W6Z6</accession>